<evidence type="ECO:0000313" key="9">
    <source>
        <dbReference type="Proteomes" id="UP000239649"/>
    </source>
</evidence>
<dbReference type="OrthoDB" id="5877963at2759"/>
<evidence type="ECO:0000256" key="2">
    <source>
        <dbReference type="ARBA" id="ARBA00022448"/>
    </source>
</evidence>
<sequence>MRVGMHSSLSALRHTRPSDPLEVSPPPSPREGIASGCGGCASWRACVLHEPLLFFTLLGVLAGVALGVALKPAQLEAEAVELIGFPGELMLRLLKMLALPLISISMIAGVVGLRPSDPAGGGGVRRLAWLTAAFYIGSTLLAILVGILLVVALHPGRGAPFDAIAAAGGKGGCHAAQAKKVAQHASAQAEQRMSTTDALLSVARQVVPDNIAGAAVQMNVLGLITFSLMLGLALASLGPSADGVIKAVGVLNAAVQRMVTWALWLSPLGIGSLIAASILRACDLLGTLAALGLWVATVLAGLAIFAGLLLPALLWASTGRHPLATARAFASSLLMAFGSSSSAAALPQAMQSARDLGCDDSTVAFFLPLGTTVNMNGTALYEATTAIFIAQAHGVSLNAAQLVVVALTASLAAVGAPAIPSAGLVTMLIVLQAVGLEQYAGDLAVILAIDWLLDRVRTCVNLLGDAYGCVIVDDLMKRHSGSGSGRLAGSAGKQIPYIALEMGEGPGQAGQRGAAAAAAAGAAAGYGESKTPGAPR</sequence>
<dbReference type="GO" id="GO:0005886">
    <property type="term" value="C:plasma membrane"/>
    <property type="evidence" value="ECO:0007669"/>
    <property type="project" value="TreeGrafter"/>
</dbReference>
<dbReference type="AlphaFoldDB" id="A0A2P6V6K2"/>
<name>A0A2P6V6K2_9CHLO</name>
<evidence type="ECO:0000256" key="7">
    <source>
        <dbReference type="SAM" id="MobiDB-lite"/>
    </source>
</evidence>
<dbReference type="PANTHER" id="PTHR11958:SF63">
    <property type="entry name" value="AMINO ACID TRANSPORTER"/>
    <property type="match status" value="1"/>
</dbReference>
<dbReference type="PRINTS" id="PR00173">
    <property type="entry name" value="EDTRNSPORT"/>
</dbReference>
<evidence type="ECO:0000256" key="3">
    <source>
        <dbReference type="ARBA" id="ARBA00022692"/>
    </source>
</evidence>
<feature type="transmembrane region" description="Helical" evidence="6">
    <location>
        <begin position="328"/>
        <end position="346"/>
    </location>
</feature>
<keyword evidence="6" id="KW-0769">Symport</keyword>
<feature type="transmembrane region" description="Helical" evidence="6">
    <location>
        <begin position="220"/>
        <end position="238"/>
    </location>
</feature>
<feature type="region of interest" description="Disordered" evidence="7">
    <location>
        <begin position="1"/>
        <end position="30"/>
    </location>
</feature>
<dbReference type="GO" id="GO:0015501">
    <property type="term" value="F:glutamate:sodium symporter activity"/>
    <property type="evidence" value="ECO:0007669"/>
    <property type="project" value="TreeGrafter"/>
</dbReference>
<keyword evidence="4 6" id="KW-1133">Transmembrane helix</keyword>
<dbReference type="GO" id="GO:0005313">
    <property type="term" value="F:L-glutamate transmembrane transporter activity"/>
    <property type="evidence" value="ECO:0007669"/>
    <property type="project" value="TreeGrafter"/>
</dbReference>
<dbReference type="EMBL" id="LHPF02000024">
    <property type="protein sequence ID" value="PSC69711.1"/>
    <property type="molecule type" value="Genomic_DNA"/>
</dbReference>
<dbReference type="GO" id="GO:0015175">
    <property type="term" value="F:neutral L-amino acid transmembrane transporter activity"/>
    <property type="evidence" value="ECO:0007669"/>
    <property type="project" value="TreeGrafter"/>
</dbReference>
<comment type="caution">
    <text evidence="8">The sequence shown here is derived from an EMBL/GenBank/DDBJ whole genome shotgun (WGS) entry which is preliminary data.</text>
</comment>
<evidence type="ECO:0000256" key="1">
    <source>
        <dbReference type="ARBA" id="ARBA00004141"/>
    </source>
</evidence>
<feature type="transmembrane region" description="Helical" evidence="6">
    <location>
        <begin position="291"/>
        <end position="316"/>
    </location>
</feature>
<dbReference type="PANTHER" id="PTHR11958">
    <property type="entry name" value="SODIUM/DICARBOXYLATE SYMPORTER-RELATED"/>
    <property type="match status" value="1"/>
</dbReference>
<dbReference type="InterPro" id="IPR036458">
    <property type="entry name" value="Na:dicarbo_symporter_sf"/>
</dbReference>
<keyword evidence="3 6" id="KW-0812">Transmembrane</keyword>
<dbReference type="Pfam" id="PF00375">
    <property type="entry name" value="SDF"/>
    <property type="match status" value="1"/>
</dbReference>
<gene>
    <name evidence="8" type="ORF">C2E20_6702</name>
</gene>
<dbReference type="STRING" id="554055.A0A2P6V6K2"/>
<dbReference type="Gene3D" id="1.10.3860.10">
    <property type="entry name" value="Sodium:dicarboxylate symporter"/>
    <property type="match status" value="1"/>
</dbReference>
<accession>A0A2P6V6K2</accession>
<feature type="transmembrane region" description="Helical" evidence="6">
    <location>
        <begin position="132"/>
        <end position="153"/>
    </location>
</feature>
<keyword evidence="9" id="KW-1185">Reference proteome</keyword>
<comment type="similarity">
    <text evidence="6">Belongs to the dicarboxylate/amino acid:cation symporter (DAACS) (TC 2.A.23) family.</text>
</comment>
<protein>
    <recommendedName>
        <fullName evidence="6">Amino acid transporter</fullName>
    </recommendedName>
</protein>
<reference evidence="8 9" key="1">
    <citation type="journal article" date="2018" name="Plant J.">
        <title>Genome sequences of Chlorella sorokiniana UTEX 1602 and Micractinium conductrix SAG 241.80: implications to maltose excretion by a green alga.</title>
        <authorList>
            <person name="Arriola M.B."/>
            <person name="Velmurugan N."/>
            <person name="Zhang Y."/>
            <person name="Plunkett M.H."/>
            <person name="Hondzo H."/>
            <person name="Barney B.M."/>
        </authorList>
    </citation>
    <scope>NUCLEOTIDE SEQUENCE [LARGE SCALE GENOMIC DNA]</scope>
    <source>
        <strain evidence="8 9">SAG 241.80</strain>
    </source>
</reference>
<dbReference type="InterPro" id="IPR050746">
    <property type="entry name" value="DAACS"/>
</dbReference>
<dbReference type="Proteomes" id="UP000239649">
    <property type="component" value="Unassembled WGS sequence"/>
</dbReference>
<dbReference type="SUPFAM" id="SSF118215">
    <property type="entry name" value="Proton glutamate symport protein"/>
    <property type="match status" value="1"/>
</dbReference>
<keyword evidence="2 6" id="KW-0813">Transport</keyword>
<feature type="transmembrane region" description="Helical" evidence="6">
    <location>
        <begin position="91"/>
        <end position="112"/>
    </location>
</feature>
<comment type="subcellular location">
    <subcellularLocation>
        <location evidence="1 6">Membrane</location>
        <topology evidence="1 6">Multi-pass membrane protein</topology>
    </subcellularLocation>
</comment>
<evidence type="ECO:0000256" key="6">
    <source>
        <dbReference type="RuleBase" id="RU361216"/>
    </source>
</evidence>
<evidence type="ECO:0000256" key="4">
    <source>
        <dbReference type="ARBA" id="ARBA00022989"/>
    </source>
</evidence>
<feature type="transmembrane region" description="Helical" evidence="6">
    <location>
        <begin position="258"/>
        <end position="279"/>
    </location>
</feature>
<feature type="transmembrane region" description="Helical" evidence="6">
    <location>
        <begin position="52"/>
        <end position="70"/>
    </location>
</feature>
<proteinExistence type="inferred from homology"/>
<dbReference type="InterPro" id="IPR001991">
    <property type="entry name" value="Na-dicarboxylate_symporter"/>
</dbReference>
<evidence type="ECO:0000256" key="5">
    <source>
        <dbReference type="ARBA" id="ARBA00023136"/>
    </source>
</evidence>
<organism evidence="8 9">
    <name type="scientific">Micractinium conductrix</name>
    <dbReference type="NCBI Taxonomy" id="554055"/>
    <lineage>
        <taxon>Eukaryota</taxon>
        <taxon>Viridiplantae</taxon>
        <taxon>Chlorophyta</taxon>
        <taxon>core chlorophytes</taxon>
        <taxon>Trebouxiophyceae</taxon>
        <taxon>Chlorellales</taxon>
        <taxon>Chlorellaceae</taxon>
        <taxon>Chlorella clade</taxon>
        <taxon>Micractinium</taxon>
    </lineage>
</organism>
<evidence type="ECO:0000313" key="8">
    <source>
        <dbReference type="EMBL" id="PSC69711.1"/>
    </source>
</evidence>
<keyword evidence="5 6" id="KW-0472">Membrane</keyword>